<dbReference type="Proteomes" id="UP000540929">
    <property type="component" value="Unassembled WGS sequence"/>
</dbReference>
<organism evidence="1 2">
    <name type="scientific">Paraburkholderia bryophila</name>
    <dbReference type="NCBI Taxonomy" id="420952"/>
    <lineage>
        <taxon>Bacteria</taxon>
        <taxon>Pseudomonadati</taxon>
        <taxon>Pseudomonadota</taxon>
        <taxon>Betaproteobacteria</taxon>
        <taxon>Burkholderiales</taxon>
        <taxon>Burkholderiaceae</taxon>
        <taxon>Paraburkholderia</taxon>
    </lineage>
</organism>
<accession>A0A7Y9WMA7</accession>
<keyword evidence="2" id="KW-1185">Reference proteome</keyword>
<proteinExistence type="predicted"/>
<comment type="caution">
    <text evidence="1">The sequence shown here is derived from an EMBL/GenBank/DDBJ whole genome shotgun (WGS) entry which is preliminary data.</text>
</comment>
<evidence type="ECO:0000313" key="1">
    <source>
        <dbReference type="EMBL" id="NYH22890.1"/>
    </source>
</evidence>
<name>A0A7Y9WMA7_9BURK</name>
<dbReference type="EMBL" id="JACCAS010000001">
    <property type="protein sequence ID" value="NYH22890.1"/>
    <property type="molecule type" value="Genomic_DNA"/>
</dbReference>
<dbReference type="RefSeq" id="WP_179743806.1">
    <property type="nucleotide sequence ID" value="NZ_JACCAS010000001.1"/>
</dbReference>
<evidence type="ECO:0000313" key="2">
    <source>
        <dbReference type="Proteomes" id="UP000540929"/>
    </source>
</evidence>
<reference evidence="1 2" key="1">
    <citation type="submission" date="2020-07" db="EMBL/GenBank/DDBJ databases">
        <title>Exploring microbial biodiversity for novel pathways involved in the catabolism of aromatic compounds derived from lignin.</title>
        <authorList>
            <person name="Elkins J."/>
        </authorList>
    </citation>
    <scope>NUCLEOTIDE SEQUENCE [LARGE SCALE GENOMIC DNA]</scope>
    <source>
        <strain evidence="1 2">H2C3C</strain>
    </source>
</reference>
<protein>
    <submittedName>
        <fullName evidence="1">Uncharacterized protein</fullName>
    </submittedName>
</protein>
<dbReference type="AlphaFoldDB" id="A0A7Y9WMA7"/>
<sequence>MDEGKNNRQSEPAPQMELDLRVGRAGWEKVKSQALAAKEEQAKVRQQEALAFLRQTDAPAKRAYLTVVDAAEQLGREPDDLLEKGVTGKLKLYVPVLHEGLYVWPVTERGVPHASLLGRVDGVAPIFQDRLQYGEYEILHPADVKKVKVEQSARPEGYICPDRVKRHLAELKIRWPEGQVARLAERIESLATRIAWVPAFPLTTDGGIARAEMLRVNSDDMPSLRVQFEQSVNASEMTGEKGLGMQVSVGPDDPSKLIKYGERRRKQIEAIQAGAKALGIDPRKISVGQPEGHKNKIRLWCKANHLDRFGAGDDPFDEAWISASRDGLITVVNKGNFKR</sequence>
<gene>
    <name evidence="1" type="ORF">GGD40_002369</name>
</gene>